<keyword evidence="3" id="KW-1185">Reference proteome</keyword>
<protein>
    <recommendedName>
        <fullName evidence="1">DUF397 domain-containing protein</fullName>
    </recommendedName>
</protein>
<comment type="caution">
    <text evidence="2">The sequence shown here is derived from an EMBL/GenBank/DDBJ whole genome shotgun (WGS) entry which is preliminary data.</text>
</comment>
<proteinExistence type="predicted"/>
<gene>
    <name evidence="2" type="ORF">BU204_33030</name>
</gene>
<dbReference type="EMBL" id="MSIE01000085">
    <property type="protein sequence ID" value="OLF09592.1"/>
    <property type="molecule type" value="Genomic_DNA"/>
</dbReference>
<accession>A0A1Q8C5F8</accession>
<dbReference type="Proteomes" id="UP000185596">
    <property type="component" value="Unassembled WGS sequence"/>
</dbReference>
<evidence type="ECO:0000313" key="3">
    <source>
        <dbReference type="Proteomes" id="UP000185596"/>
    </source>
</evidence>
<organism evidence="2 3">
    <name type="scientific">Actinophytocola xanthii</name>
    <dbReference type="NCBI Taxonomy" id="1912961"/>
    <lineage>
        <taxon>Bacteria</taxon>
        <taxon>Bacillati</taxon>
        <taxon>Actinomycetota</taxon>
        <taxon>Actinomycetes</taxon>
        <taxon>Pseudonocardiales</taxon>
        <taxon>Pseudonocardiaceae</taxon>
    </lineage>
</organism>
<feature type="domain" description="DUF397" evidence="1">
    <location>
        <begin position="3"/>
        <end position="38"/>
    </location>
</feature>
<dbReference type="Pfam" id="PF04149">
    <property type="entry name" value="DUF397"/>
    <property type="match status" value="1"/>
</dbReference>
<dbReference type="OrthoDB" id="4562195at2"/>
<dbReference type="RefSeq" id="WP_075129727.1">
    <property type="nucleotide sequence ID" value="NZ_MSIE01000085.1"/>
</dbReference>
<evidence type="ECO:0000313" key="2">
    <source>
        <dbReference type="EMBL" id="OLF09592.1"/>
    </source>
</evidence>
<dbReference type="STRING" id="1912961.BU204_33030"/>
<dbReference type="AlphaFoldDB" id="A0A1Q8C5F8"/>
<dbReference type="InterPro" id="IPR007278">
    <property type="entry name" value="DUF397"/>
</dbReference>
<name>A0A1Q8C5F8_9PSEU</name>
<evidence type="ECO:0000259" key="1">
    <source>
        <dbReference type="Pfam" id="PF04149"/>
    </source>
</evidence>
<sequence>MITWRKSSRSESAGQCVEVRGDLAALRDSKDPAGHPLCLALGRLLTEVKAGRFDR</sequence>
<reference evidence="2 3" key="1">
    <citation type="submission" date="2016-12" db="EMBL/GenBank/DDBJ databases">
        <title>The draft genome sequence of Actinophytocola sp. 11-183.</title>
        <authorList>
            <person name="Wang W."/>
            <person name="Yuan L."/>
        </authorList>
    </citation>
    <scope>NUCLEOTIDE SEQUENCE [LARGE SCALE GENOMIC DNA]</scope>
    <source>
        <strain evidence="2 3">11-183</strain>
    </source>
</reference>